<name>A0ABP0EBS4_9ASCO</name>
<accession>A0ABP0EBS4</accession>
<keyword evidence="5 8" id="KW-1133">Transmembrane helix</keyword>
<keyword evidence="10" id="KW-1185">Reference proteome</keyword>
<comment type="subcellular location">
    <subcellularLocation>
        <location evidence="1 8">Membrane</location>
        <topology evidence="1 8">Multi-pass membrane protein</topology>
    </subcellularLocation>
</comment>
<feature type="transmembrane region" description="Helical" evidence="8">
    <location>
        <begin position="219"/>
        <end position="242"/>
    </location>
</feature>
<sequence>MVRRSNSSIDRYISKIMSLSLRDTCSDTNSFNGEYLNLRISSVFVILVASALGAFLPLIAAYNPYLQFPGWCFFITRYVGSGVIVATGFIHLLAEAQQALSDPCLGGVLSEYPWAEGIALMGVFLMFFFDIVAHKKVAERSRAKETEDDNYSIEECEVKQFNKVVQNSDNSDSTSSVGGEFTEKNMYEQILNAFVLEFGIVFHSVFVGLSLAIAGNEFISLYIAIAFHQMLEGLGLGTRFAMTKWPQDRQWVPWVLALCYSLTTPVAIAVGLGIRHTYPPGSRTALITTGVFDALCGGVLIYNSLVELMAYDFMYSSQFKDDVSMKRMFAAYICLSLGAAAMALIGKWA</sequence>
<dbReference type="PANTHER" id="PTHR11040">
    <property type="entry name" value="ZINC/IRON TRANSPORTER"/>
    <property type="match status" value="1"/>
</dbReference>
<dbReference type="PANTHER" id="PTHR11040:SF69">
    <property type="entry name" value="ZINC-REGULATED TRANSPORTER 2"/>
    <property type="match status" value="1"/>
</dbReference>
<dbReference type="EMBL" id="OZ004256">
    <property type="protein sequence ID" value="CAK7902508.1"/>
    <property type="molecule type" value="Genomic_DNA"/>
</dbReference>
<comment type="similarity">
    <text evidence="2 8">Belongs to the ZIP transporter (TC 2.A.5) family.</text>
</comment>
<feature type="transmembrane region" description="Helical" evidence="8">
    <location>
        <begin position="40"/>
        <end position="62"/>
    </location>
</feature>
<evidence type="ECO:0000256" key="7">
    <source>
        <dbReference type="ARBA" id="ARBA00023136"/>
    </source>
</evidence>
<feature type="transmembrane region" description="Helical" evidence="8">
    <location>
        <begin position="286"/>
        <end position="308"/>
    </location>
</feature>
<evidence type="ECO:0000256" key="5">
    <source>
        <dbReference type="ARBA" id="ARBA00022989"/>
    </source>
</evidence>
<keyword evidence="7 8" id="KW-0472">Membrane</keyword>
<feature type="transmembrane region" description="Helical" evidence="8">
    <location>
        <begin position="254"/>
        <end position="274"/>
    </location>
</feature>
<evidence type="ECO:0000256" key="8">
    <source>
        <dbReference type="RuleBase" id="RU362088"/>
    </source>
</evidence>
<keyword evidence="3 8" id="KW-0813">Transport</keyword>
<evidence type="ECO:0000256" key="6">
    <source>
        <dbReference type="ARBA" id="ARBA00023065"/>
    </source>
</evidence>
<evidence type="ECO:0000256" key="4">
    <source>
        <dbReference type="ARBA" id="ARBA00022692"/>
    </source>
</evidence>
<dbReference type="Proteomes" id="UP001497600">
    <property type="component" value="Chromosome D"/>
</dbReference>
<feature type="transmembrane region" description="Helical" evidence="8">
    <location>
        <begin position="74"/>
        <end position="94"/>
    </location>
</feature>
<keyword evidence="4 8" id="KW-0812">Transmembrane</keyword>
<feature type="transmembrane region" description="Helical" evidence="8">
    <location>
        <begin position="190"/>
        <end position="213"/>
    </location>
</feature>
<dbReference type="InterPro" id="IPR004698">
    <property type="entry name" value="Zn/Fe_permease_fun/pln"/>
</dbReference>
<evidence type="ECO:0000256" key="1">
    <source>
        <dbReference type="ARBA" id="ARBA00004141"/>
    </source>
</evidence>
<dbReference type="InterPro" id="IPR003689">
    <property type="entry name" value="ZIP"/>
</dbReference>
<keyword evidence="6 8" id="KW-0406">Ion transport</keyword>
<gene>
    <name evidence="9" type="primary">ZRT2</name>
    <name evidence="9" type="ORF">CAAN4_D00298</name>
</gene>
<evidence type="ECO:0000313" key="9">
    <source>
        <dbReference type="EMBL" id="CAK7902508.1"/>
    </source>
</evidence>
<evidence type="ECO:0000256" key="2">
    <source>
        <dbReference type="ARBA" id="ARBA00006939"/>
    </source>
</evidence>
<feature type="transmembrane region" description="Helical" evidence="8">
    <location>
        <begin position="329"/>
        <end position="348"/>
    </location>
</feature>
<feature type="transmembrane region" description="Helical" evidence="8">
    <location>
        <begin position="114"/>
        <end position="133"/>
    </location>
</feature>
<protein>
    <submittedName>
        <fullName evidence="9">Zinc-regulated transporter 2</fullName>
    </submittedName>
</protein>
<dbReference type="Pfam" id="PF02535">
    <property type="entry name" value="Zip"/>
    <property type="match status" value="1"/>
</dbReference>
<reference evidence="9 10" key="1">
    <citation type="submission" date="2024-01" db="EMBL/GenBank/DDBJ databases">
        <authorList>
            <consortium name="Genoscope - CEA"/>
            <person name="William W."/>
        </authorList>
    </citation>
    <scope>NUCLEOTIDE SEQUENCE [LARGE SCALE GENOMIC DNA]</scope>
    <source>
        <strain evidence="9 10">29B2s-10</strain>
    </source>
</reference>
<organism evidence="9 10">
    <name type="scientific">[Candida] anglica</name>
    <dbReference type="NCBI Taxonomy" id="148631"/>
    <lineage>
        <taxon>Eukaryota</taxon>
        <taxon>Fungi</taxon>
        <taxon>Dikarya</taxon>
        <taxon>Ascomycota</taxon>
        <taxon>Saccharomycotina</taxon>
        <taxon>Pichiomycetes</taxon>
        <taxon>Debaryomycetaceae</taxon>
        <taxon>Kurtzmaniella</taxon>
    </lineage>
</organism>
<evidence type="ECO:0000313" key="10">
    <source>
        <dbReference type="Proteomes" id="UP001497600"/>
    </source>
</evidence>
<dbReference type="NCBIfam" id="TIGR00820">
    <property type="entry name" value="zip"/>
    <property type="match status" value="1"/>
</dbReference>
<evidence type="ECO:0000256" key="3">
    <source>
        <dbReference type="ARBA" id="ARBA00022448"/>
    </source>
</evidence>
<proteinExistence type="inferred from homology"/>